<feature type="domain" description="Ribose-phosphate pyrophosphokinase N-terminal" evidence="4">
    <location>
        <begin position="7"/>
        <end position="117"/>
    </location>
</feature>
<accession>A0A975GEQ3</accession>
<dbReference type="Pfam" id="PF13793">
    <property type="entry name" value="Pribosyltran_N"/>
    <property type="match status" value="1"/>
</dbReference>
<dbReference type="GO" id="GO:0002189">
    <property type="term" value="C:ribose phosphate diphosphokinase complex"/>
    <property type="evidence" value="ECO:0007669"/>
    <property type="project" value="TreeGrafter"/>
</dbReference>
<dbReference type="NCBIfam" id="TIGR01251">
    <property type="entry name" value="ribP_PPkin"/>
    <property type="match status" value="1"/>
</dbReference>
<dbReference type="PANTHER" id="PTHR10210:SF45">
    <property type="entry name" value="RIBOSE-PHOSPHATE PYROPHOSPHOKINASE 3, CHLOROPLASTIC"/>
    <property type="match status" value="1"/>
</dbReference>
<dbReference type="EMBL" id="CP061799">
    <property type="protein sequence ID" value="QTA78375.1"/>
    <property type="molecule type" value="Genomic_DNA"/>
</dbReference>
<evidence type="ECO:0000313" key="6">
    <source>
        <dbReference type="Proteomes" id="UP000663720"/>
    </source>
</evidence>
<proteinExistence type="inferred from homology"/>
<dbReference type="InterPro" id="IPR005946">
    <property type="entry name" value="Rib-P_diPkinase"/>
</dbReference>
<sequence>MIYLYYCPQMAELAEQIARKQTEIVLGKIKWDSFKDGFPNIKIMDTHKARNNDIAFLTSFDTPGEIFKQLSVIYEIPRLVVNSFKVLLPFYPTGTMERVDEEGDIATASTLARMLSAIPNSISGPAQIIIYDIHALQERFYFSDTVIPRLETAVPLLKHRIKSLKNIAIAFPDEGAFKRFGKMFKQYPVILCDKIRENDKRIVSIKQGSPEKKHVLIIDDLVMTGGTLLQCSKTLLEHGAKKISAYVTHGVFPMYSWEKFLNAGFSRFWITDSCPATIKAVKDKKPFEILSLGQALAEVLK</sequence>
<dbReference type="RefSeq" id="WP_207690239.1">
    <property type="nucleotide sequence ID" value="NZ_CP061799.1"/>
</dbReference>
<protein>
    <submittedName>
        <fullName evidence="5">Ribose-phosphate pyrophosphokinase (RPPK)</fullName>
    </submittedName>
</protein>
<evidence type="ECO:0000256" key="2">
    <source>
        <dbReference type="RuleBase" id="RU004324"/>
    </source>
</evidence>
<dbReference type="InterPro" id="IPR029099">
    <property type="entry name" value="Pribosyltran_N"/>
</dbReference>
<dbReference type="Proteomes" id="UP000663720">
    <property type="component" value="Chromosome"/>
</dbReference>
<name>A0A975GEQ3_9BACT</name>
<dbReference type="SMART" id="SM01400">
    <property type="entry name" value="Pribosyltran_N"/>
    <property type="match status" value="1"/>
</dbReference>
<dbReference type="AlphaFoldDB" id="A0A975GEQ3"/>
<keyword evidence="1 2" id="KW-0545">Nucleotide biosynthesis</keyword>
<dbReference type="Gene3D" id="3.40.50.2020">
    <property type="match status" value="2"/>
</dbReference>
<dbReference type="GO" id="GO:0005737">
    <property type="term" value="C:cytoplasm"/>
    <property type="evidence" value="ECO:0007669"/>
    <property type="project" value="TreeGrafter"/>
</dbReference>
<gene>
    <name evidence="5" type="ORF">dnl_05970</name>
</gene>
<evidence type="ECO:0000256" key="1">
    <source>
        <dbReference type="ARBA" id="ARBA00022727"/>
    </source>
</evidence>
<dbReference type="PANTHER" id="PTHR10210">
    <property type="entry name" value="RIBOSE-PHOSPHATE DIPHOSPHOKINASE FAMILY MEMBER"/>
    <property type="match status" value="1"/>
</dbReference>
<dbReference type="InterPro" id="IPR000836">
    <property type="entry name" value="PRTase_dom"/>
</dbReference>
<evidence type="ECO:0000313" key="5">
    <source>
        <dbReference type="EMBL" id="QTA78375.1"/>
    </source>
</evidence>
<reference evidence="5" key="1">
    <citation type="journal article" date="2021" name="Microb. Physiol.">
        <title>Proteogenomic Insights into the Physiology of Marine, Sulfate-Reducing, Filamentous Desulfonema limicola and Desulfonema magnum.</title>
        <authorList>
            <person name="Schnaars V."/>
            <person name="Wohlbrand L."/>
            <person name="Scheve S."/>
            <person name="Hinrichs C."/>
            <person name="Reinhardt R."/>
            <person name="Rabus R."/>
        </authorList>
    </citation>
    <scope>NUCLEOTIDE SEQUENCE</scope>
    <source>
        <strain evidence="5">5ac10</strain>
    </source>
</reference>
<evidence type="ECO:0000259" key="4">
    <source>
        <dbReference type="Pfam" id="PF13793"/>
    </source>
</evidence>
<dbReference type="SUPFAM" id="SSF53271">
    <property type="entry name" value="PRTase-like"/>
    <property type="match status" value="2"/>
</dbReference>
<feature type="domain" description="Phosphoribosyltransferase" evidence="3">
    <location>
        <begin position="164"/>
        <end position="249"/>
    </location>
</feature>
<dbReference type="KEGG" id="dli:dnl_05970"/>
<dbReference type="GO" id="GO:0000287">
    <property type="term" value="F:magnesium ion binding"/>
    <property type="evidence" value="ECO:0007669"/>
    <property type="project" value="InterPro"/>
</dbReference>
<dbReference type="CDD" id="cd06223">
    <property type="entry name" value="PRTases_typeI"/>
    <property type="match status" value="1"/>
</dbReference>
<dbReference type="Pfam" id="PF00156">
    <property type="entry name" value="Pribosyltran"/>
    <property type="match status" value="1"/>
</dbReference>
<comment type="similarity">
    <text evidence="2">Belongs to the ribose-phosphate pyrophosphokinase family.</text>
</comment>
<evidence type="ECO:0000259" key="3">
    <source>
        <dbReference type="Pfam" id="PF00156"/>
    </source>
</evidence>
<dbReference type="GO" id="GO:0006164">
    <property type="term" value="P:purine nucleotide biosynthetic process"/>
    <property type="evidence" value="ECO:0007669"/>
    <property type="project" value="TreeGrafter"/>
</dbReference>
<dbReference type="InterPro" id="IPR029057">
    <property type="entry name" value="PRTase-like"/>
</dbReference>
<organism evidence="5 6">
    <name type="scientific">Desulfonema limicola</name>
    <dbReference type="NCBI Taxonomy" id="45656"/>
    <lineage>
        <taxon>Bacteria</taxon>
        <taxon>Pseudomonadati</taxon>
        <taxon>Thermodesulfobacteriota</taxon>
        <taxon>Desulfobacteria</taxon>
        <taxon>Desulfobacterales</taxon>
        <taxon>Desulfococcaceae</taxon>
        <taxon>Desulfonema</taxon>
    </lineage>
</organism>
<keyword evidence="6" id="KW-1185">Reference proteome</keyword>
<dbReference type="GO" id="GO:0006015">
    <property type="term" value="P:5-phosphoribose 1-diphosphate biosynthetic process"/>
    <property type="evidence" value="ECO:0007669"/>
    <property type="project" value="TreeGrafter"/>
</dbReference>